<comment type="caution">
    <text evidence="3">The sequence shown here is derived from an EMBL/GenBank/DDBJ whole genome shotgun (WGS) entry which is preliminary data.</text>
</comment>
<dbReference type="InterPro" id="IPR016024">
    <property type="entry name" value="ARM-type_fold"/>
</dbReference>
<evidence type="ECO:0000256" key="2">
    <source>
        <dbReference type="SAM" id="MobiDB-lite"/>
    </source>
</evidence>
<reference evidence="3" key="1">
    <citation type="submission" date="2023-03" db="EMBL/GenBank/DDBJ databases">
        <title>Near-Complete genome sequence of Lipomyces tetrasporous NRRL Y-64009, an oleaginous yeast capable of growing on lignocellulosic hydrolysates.</title>
        <authorList>
            <consortium name="Lawrence Berkeley National Laboratory"/>
            <person name="Jagtap S.S."/>
            <person name="Liu J.-J."/>
            <person name="Walukiewicz H.E."/>
            <person name="Pangilinan J."/>
            <person name="Lipzen A."/>
            <person name="Ahrendt S."/>
            <person name="Koriabine M."/>
            <person name="Cobaugh K."/>
            <person name="Salamov A."/>
            <person name="Yoshinaga Y."/>
            <person name="Ng V."/>
            <person name="Daum C."/>
            <person name="Grigoriev I.V."/>
            <person name="Slininger P.J."/>
            <person name="Dien B.S."/>
            <person name="Jin Y.-S."/>
            <person name="Rao C.V."/>
        </authorList>
    </citation>
    <scope>NUCLEOTIDE SEQUENCE</scope>
    <source>
        <strain evidence="3">NRRL Y-64009</strain>
    </source>
</reference>
<dbReference type="GO" id="GO:0005634">
    <property type="term" value="C:nucleus"/>
    <property type="evidence" value="ECO:0007669"/>
    <property type="project" value="TreeGrafter"/>
</dbReference>
<proteinExistence type="inferred from homology"/>
<keyword evidence="4" id="KW-1185">Reference proteome</keyword>
<organism evidence="3 4">
    <name type="scientific">Lipomyces tetrasporus</name>
    <dbReference type="NCBI Taxonomy" id="54092"/>
    <lineage>
        <taxon>Eukaryota</taxon>
        <taxon>Fungi</taxon>
        <taxon>Dikarya</taxon>
        <taxon>Ascomycota</taxon>
        <taxon>Saccharomycotina</taxon>
        <taxon>Lipomycetes</taxon>
        <taxon>Lipomycetales</taxon>
        <taxon>Lipomycetaceae</taxon>
        <taxon>Lipomyces</taxon>
    </lineage>
</organism>
<dbReference type="GO" id="GO:0005829">
    <property type="term" value="C:cytosol"/>
    <property type="evidence" value="ECO:0007669"/>
    <property type="project" value="TreeGrafter"/>
</dbReference>
<accession>A0AAD7R113</accession>
<dbReference type="PANTHER" id="PTHR32226">
    <property type="entry name" value="TELO2-INTERACTING PROTEIN 2"/>
    <property type="match status" value="1"/>
</dbReference>
<dbReference type="Proteomes" id="UP001217417">
    <property type="component" value="Unassembled WGS sequence"/>
</dbReference>
<dbReference type="Pfam" id="PF10521">
    <property type="entry name" value="Tti2"/>
    <property type="match status" value="1"/>
</dbReference>
<evidence type="ECO:0000313" key="4">
    <source>
        <dbReference type="Proteomes" id="UP001217417"/>
    </source>
</evidence>
<gene>
    <name evidence="3" type="ORF">POJ06DRAFT_242763</name>
</gene>
<sequence>MTSAYARFGEVIIDFEKLSDQDRIYISQLLETKQPDEIFNRSDLRYSPVVSVDELSEISKKAEFIYALYHFINKEDIDLSTKWRAYSSDLVNRICVCLRPIAGKWIWHQDDYVETKSRWRLQDEYRKTALKLLYALEEILKHLYPVFDNVDPQPVVEAIATYLHPGDPWALSESNRIAKSLIETYTPVPFEQENIGKQILAETLRPIFKSAKHKNVSSAGRLSTSREHDLQNGFNSDESPWTVQRPEAASLLHFVLSSADAKFMSDNWPLLVPSILAIIDDPDPVYKTRGCSMLQLLLSKANVQFILVTGIAGIFWDALMTCLAYLPLGSSNVTVTESVKLLDIAYTDLILLSSIRSQDTGSKRMSTSLVTKIDDREMQRRQSKYLGSIVMEGVYLGMRLCGEQVEIANLLIDKLGIIAKSMGIFFVLYLQKVIEILVNILSDPFGTAYPPLLHTTLNTLNVVMESTAPRVTGYRFMILKGLVFCWRKTCANDISEEMQSLKDHLRATTTELAVIVNKQVGESDWDKTVREIGKLDENLDMLFH</sequence>
<feature type="region of interest" description="Disordered" evidence="2">
    <location>
        <begin position="218"/>
        <end position="238"/>
    </location>
</feature>
<dbReference type="AlphaFoldDB" id="A0AAD7R113"/>
<evidence type="ECO:0000256" key="1">
    <source>
        <dbReference type="ARBA" id="ARBA00034736"/>
    </source>
</evidence>
<protein>
    <submittedName>
        <fullName evidence="3">Uncharacterized protein</fullName>
    </submittedName>
</protein>
<evidence type="ECO:0000313" key="3">
    <source>
        <dbReference type="EMBL" id="KAJ8103772.1"/>
    </source>
</evidence>
<dbReference type="GO" id="GO:0110078">
    <property type="term" value="C:TTT Hsp90 cochaperone complex"/>
    <property type="evidence" value="ECO:0007669"/>
    <property type="project" value="InterPro"/>
</dbReference>
<comment type="similarity">
    <text evidence="1">Belongs to the TTI2 family.</text>
</comment>
<dbReference type="InterPro" id="IPR018870">
    <property type="entry name" value="Tti2"/>
</dbReference>
<dbReference type="EMBL" id="JARPMG010000001">
    <property type="protein sequence ID" value="KAJ8103772.1"/>
    <property type="molecule type" value="Genomic_DNA"/>
</dbReference>
<dbReference type="SUPFAM" id="SSF48371">
    <property type="entry name" value="ARM repeat"/>
    <property type="match status" value="1"/>
</dbReference>
<dbReference type="RefSeq" id="XP_056047222.1">
    <property type="nucleotide sequence ID" value="XM_056186263.1"/>
</dbReference>
<name>A0AAD7R113_9ASCO</name>
<dbReference type="PANTHER" id="PTHR32226:SF2">
    <property type="entry name" value="TELO2-INTERACTING PROTEIN 2"/>
    <property type="match status" value="1"/>
</dbReference>
<dbReference type="GeneID" id="80881429"/>